<protein>
    <recommendedName>
        <fullName evidence="4">Chemotaxis protein</fullName>
    </recommendedName>
</protein>
<dbReference type="AlphaFoldDB" id="A0A2S3R6K5"/>
<name>A0A2S3R6K5_VIBVL</name>
<gene>
    <name evidence="2" type="ORF">CRN52_04605</name>
</gene>
<sequence>MPLPFILAGAAIVAGGYGVKKGIDAKDDFDTAKRINRRAQTMFDEAKSELEEERELTQKAMENLGQAKYKIYNESIIPFVDVFSKIKNVSFEDNSLDDATNLPAMSAGELARMKTSVLEIKGVLSGGITALGSGGLAGLAAYGGVGVLGTASTGTAIGTLSGAAATNATLAWLGGGSLAAGGYGMAGGMMVLGGVVAGPVLAVGGMMMASKAEAAKEDAYGNLDKAELASEQMKEARVAASGIRLRFEEITKVLRSLELRFQPLLQSLNELVESNTNYSTYSEEDRKGVMIAASTAKVLKNLLEAPIIDNEGTLTPDSRKVLEETKKIIA</sequence>
<dbReference type="RefSeq" id="WP_103199874.1">
    <property type="nucleotide sequence ID" value="NZ_PDGH01000049.1"/>
</dbReference>
<reference evidence="2 3" key="1">
    <citation type="journal article" date="2018" name="Front. Microbiol.">
        <title>Phylogeny of Vibrio vulnificus from the Analysis of the Core-Genome: Implications for Intra-Species Taxonomy.</title>
        <authorList>
            <person name="Roig F.J."/>
            <person name="Gonzalez-Candelas F."/>
            <person name="Sanjuan E."/>
            <person name="Fouz B."/>
            <person name="Feil E.J."/>
            <person name="Llorens C."/>
            <person name="Baker-Austin C."/>
            <person name="Oliver J.D."/>
            <person name="Danin-Poleg Y."/>
            <person name="Gibas C.J."/>
            <person name="Kashi Y."/>
            <person name="Gulig P.A."/>
            <person name="Morrison S.S."/>
            <person name="Amaro C."/>
        </authorList>
    </citation>
    <scope>NUCLEOTIDE SEQUENCE [LARGE SCALE GENOMIC DNA]</scope>
    <source>
        <strain evidence="2 3">CECT4608</strain>
    </source>
</reference>
<evidence type="ECO:0000256" key="1">
    <source>
        <dbReference type="SAM" id="Coils"/>
    </source>
</evidence>
<evidence type="ECO:0008006" key="4">
    <source>
        <dbReference type="Google" id="ProtNLM"/>
    </source>
</evidence>
<dbReference type="EMBL" id="PDGH01000049">
    <property type="protein sequence ID" value="POB49340.1"/>
    <property type="molecule type" value="Genomic_DNA"/>
</dbReference>
<evidence type="ECO:0000313" key="2">
    <source>
        <dbReference type="EMBL" id="POB49340.1"/>
    </source>
</evidence>
<proteinExistence type="predicted"/>
<accession>A0A2S3R6K5</accession>
<feature type="coiled-coil region" evidence="1">
    <location>
        <begin position="36"/>
        <end position="67"/>
    </location>
</feature>
<evidence type="ECO:0000313" key="3">
    <source>
        <dbReference type="Proteomes" id="UP000237466"/>
    </source>
</evidence>
<comment type="caution">
    <text evidence="2">The sequence shown here is derived from an EMBL/GenBank/DDBJ whole genome shotgun (WGS) entry which is preliminary data.</text>
</comment>
<organism evidence="2 3">
    <name type="scientific">Vibrio vulnificus</name>
    <dbReference type="NCBI Taxonomy" id="672"/>
    <lineage>
        <taxon>Bacteria</taxon>
        <taxon>Pseudomonadati</taxon>
        <taxon>Pseudomonadota</taxon>
        <taxon>Gammaproteobacteria</taxon>
        <taxon>Vibrionales</taxon>
        <taxon>Vibrionaceae</taxon>
        <taxon>Vibrio</taxon>
    </lineage>
</organism>
<dbReference type="Proteomes" id="UP000237466">
    <property type="component" value="Unassembled WGS sequence"/>
</dbReference>
<keyword evidence="1" id="KW-0175">Coiled coil</keyword>